<protein>
    <submittedName>
        <fullName evidence="2">Uncharacterized protein</fullName>
    </submittedName>
</protein>
<evidence type="ECO:0000313" key="3">
    <source>
        <dbReference type="Proteomes" id="UP000036045"/>
    </source>
</evidence>
<proteinExistence type="predicted"/>
<accession>A0A0J1IPW4</accession>
<dbReference type="EMBL" id="LDPH01000002">
    <property type="protein sequence ID" value="KLV27997.1"/>
    <property type="molecule type" value="Genomic_DNA"/>
</dbReference>
<dbReference type="PATRIC" id="fig|1397.4.peg.2018"/>
<dbReference type="Proteomes" id="UP000036045">
    <property type="component" value="Unassembled WGS sequence"/>
</dbReference>
<sequence>MYSLKNIDLFKGIVEKDETYYWESQKGQKDIKNHKSRKRGGSSTVGIHNMENGLGAGIDDETARRLDTFIKDSRR</sequence>
<evidence type="ECO:0000313" key="2">
    <source>
        <dbReference type="EMBL" id="KLV27997.1"/>
    </source>
</evidence>
<gene>
    <name evidence="2" type="ORF">ABW02_03675</name>
</gene>
<organism evidence="2 3">
    <name type="scientific">Niallia circulans</name>
    <name type="common">Bacillus circulans</name>
    <dbReference type="NCBI Taxonomy" id="1397"/>
    <lineage>
        <taxon>Bacteria</taxon>
        <taxon>Bacillati</taxon>
        <taxon>Bacillota</taxon>
        <taxon>Bacilli</taxon>
        <taxon>Bacillales</taxon>
        <taxon>Bacillaceae</taxon>
        <taxon>Niallia</taxon>
    </lineage>
</organism>
<evidence type="ECO:0000256" key="1">
    <source>
        <dbReference type="SAM" id="MobiDB-lite"/>
    </source>
</evidence>
<reference evidence="2 3" key="1">
    <citation type="submission" date="2015-05" db="EMBL/GenBank/DDBJ databases">
        <title>Whole genome sequence and identification of bacterial endophytes from Costus igneus.</title>
        <authorList>
            <person name="Lee Y.P."/>
            <person name="Gan H.M."/>
            <person name="Eng W."/>
            <person name="Wheatley M.S."/>
            <person name="Caraballo A."/>
            <person name="Polter S."/>
            <person name="Savka M.A."/>
            <person name="Hudson A.O."/>
        </authorList>
    </citation>
    <scope>NUCLEOTIDE SEQUENCE [LARGE SCALE GENOMIC DNA]</scope>
    <source>
        <strain evidence="2 3">RIT379</strain>
    </source>
</reference>
<name>A0A0J1IPW4_NIACI</name>
<dbReference type="AlphaFoldDB" id="A0A0J1IPW4"/>
<feature type="region of interest" description="Disordered" evidence="1">
    <location>
        <begin position="25"/>
        <end position="56"/>
    </location>
</feature>
<dbReference type="OrthoDB" id="7182479at2"/>
<comment type="caution">
    <text evidence="2">The sequence shown here is derived from an EMBL/GenBank/DDBJ whole genome shotgun (WGS) entry which is preliminary data.</text>
</comment>
<keyword evidence="3" id="KW-1185">Reference proteome</keyword>